<evidence type="ECO:0000256" key="1">
    <source>
        <dbReference type="SAM" id="Coils"/>
    </source>
</evidence>
<dbReference type="Proteomes" id="UP001321473">
    <property type="component" value="Unassembled WGS sequence"/>
</dbReference>
<proteinExistence type="predicted"/>
<name>A0AAQ4DU94_AMBAM</name>
<accession>A0AAQ4DU94</accession>
<reference evidence="2 3" key="1">
    <citation type="journal article" date="2023" name="Arcadia Sci">
        <title>De novo assembly of a long-read Amblyomma americanum tick genome.</title>
        <authorList>
            <person name="Chou S."/>
            <person name="Poskanzer K.E."/>
            <person name="Rollins M."/>
            <person name="Thuy-Boun P.S."/>
        </authorList>
    </citation>
    <scope>NUCLEOTIDE SEQUENCE [LARGE SCALE GENOMIC DNA]</scope>
    <source>
        <strain evidence="2">F_SG_1</strain>
        <tissue evidence="2">Salivary glands</tissue>
    </source>
</reference>
<organism evidence="2 3">
    <name type="scientific">Amblyomma americanum</name>
    <name type="common">Lone star tick</name>
    <dbReference type="NCBI Taxonomy" id="6943"/>
    <lineage>
        <taxon>Eukaryota</taxon>
        <taxon>Metazoa</taxon>
        <taxon>Ecdysozoa</taxon>
        <taxon>Arthropoda</taxon>
        <taxon>Chelicerata</taxon>
        <taxon>Arachnida</taxon>
        <taxon>Acari</taxon>
        <taxon>Parasitiformes</taxon>
        <taxon>Ixodida</taxon>
        <taxon>Ixodoidea</taxon>
        <taxon>Ixodidae</taxon>
        <taxon>Amblyomminae</taxon>
        <taxon>Amblyomma</taxon>
    </lineage>
</organism>
<keyword evidence="3" id="KW-1185">Reference proteome</keyword>
<protein>
    <submittedName>
        <fullName evidence="2">Uncharacterized protein</fullName>
    </submittedName>
</protein>
<evidence type="ECO:0000313" key="3">
    <source>
        <dbReference type="Proteomes" id="UP001321473"/>
    </source>
</evidence>
<dbReference type="EMBL" id="JARKHS020026773">
    <property type="protein sequence ID" value="KAK8766034.1"/>
    <property type="molecule type" value="Genomic_DNA"/>
</dbReference>
<evidence type="ECO:0000313" key="2">
    <source>
        <dbReference type="EMBL" id="KAK8766034.1"/>
    </source>
</evidence>
<keyword evidence="1" id="KW-0175">Coiled coil</keyword>
<feature type="coiled-coil region" evidence="1">
    <location>
        <begin position="16"/>
        <end position="50"/>
    </location>
</feature>
<comment type="caution">
    <text evidence="2">The sequence shown here is derived from an EMBL/GenBank/DDBJ whole genome shotgun (WGS) entry which is preliminary data.</text>
</comment>
<gene>
    <name evidence="2" type="ORF">V5799_007186</name>
</gene>
<sequence>MRRTPPIQGPQDSVALEKIEAEVVVLKGYIKNLEERIQRLETPLRKLIQRLRERGRLTLAIQRDNI</sequence>
<dbReference type="AlphaFoldDB" id="A0AAQ4DU94"/>